<dbReference type="AlphaFoldDB" id="A0A484MGD4"/>
<gene>
    <name evidence="2" type="ORF">CCAM_LOCUS29611</name>
</gene>
<feature type="compositionally biased region" description="Polar residues" evidence="1">
    <location>
        <begin position="1"/>
        <end position="12"/>
    </location>
</feature>
<organism evidence="2 3">
    <name type="scientific">Cuscuta campestris</name>
    <dbReference type="NCBI Taxonomy" id="132261"/>
    <lineage>
        <taxon>Eukaryota</taxon>
        <taxon>Viridiplantae</taxon>
        <taxon>Streptophyta</taxon>
        <taxon>Embryophyta</taxon>
        <taxon>Tracheophyta</taxon>
        <taxon>Spermatophyta</taxon>
        <taxon>Magnoliopsida</taxon>
        <taxon>eudicotyledons</taxon>
        <taxon>Gunneridae</taxon>
        <taxon>Pentapetalae</taxon>
        <taxon>asterids</taxon>
        <taxon>lamiids</taxon>
        <taxon>Solanales</taxon>
        <taxon>Convolvulaceae</taxon>
        <taxon>Cuscuteae</taxon>
        <taxon>Cuscuta</taxon>
        <taxon>Cuscuta subgen. Grammica</taxon>
        <taxon>Cuscuta sect. Cleistogrammica</taxon>
    </lineage>
</organism>
<reference evidence="2 3" key="1">
    <citation type="submission" date="2018-04" db="EMBL/GenBank/DDBJ databases">
        <authorList>
            <person name="Vogel A."/>
        </authorList>
    </citation>
    <scope>NUCLEOTIDE SEQUENCE [LARGE SCALE GENOMIC DNA]</scope>
</reference>
<evidence type="ECO:0000256" key="1">
    <source>
        <dbReference type="SAM" id="MobiDB-lite"/>
    </source>
</evidence>
<keyword evidence="3" id="KW-1185">Reference proteome</keyword>
<proteinExistence type="predicted"/>
<dbReference type="EMBL" id="OOIL02003392">
    <property type="protein sequence ID" value="VFQ87835.1"/>
    <property type="molecule type" value="Genomic_DNA"/>
</dbReference>
<feature type="compositionally biased region" description="Low complexity" evidence="1">
    <location>
        <begin position="263"/>
        <end position="272"/>
    </location>
</feature>
<evidence type="ECO:0000313" key="3">
    <source>
        <dbReference type="Proteomes" id="UP000595140"/>
    </source>
</evidence>
<accession>A0A484MGD4</accession>
<sequence length="346" mass="39823">MPRCKNASSGQETAAEENERPWRREGSKYIHIQTGLAFNTGASVERFHNIFLTKEIVSPKIVNKDLFKSATYAPSKSMFLQQGLLRFIHLTYEFFCPNLIRQFYANLRTTKGGSPSRISYVDGKTVFIDGAGLTSLFGLRRGEITENLDETFQDEAIWRQHGLDHRDLKFRNSSNLSVINLTLIQRVQQYIFSYVLLPRDSNHGVVNKDDICLFHVLLNDVKFDWKTCFITEAKFSRIVYREEGDAAPNLDLIIAEEEEESQNENQAESSQAGGSRATERVTRQRRTRPREEAPEPSWVKKIFDTLTCIRDDVRQLNERMTRLEQSRSYRGPRHCFSGGARPANSL</sequence>
<name>A0A484MGD4_9ASTE</name>
<feature type="region of interest" description="Disordered" evidence="1">
    <location>
        <begin position="258"/>
        <end position="296"/>
    </location>
</feature>
<feature type="region of interest" description="Disordered" evidence="1">
    <location>
        <begin position="324"/>
        <end position="346"/>
    </location>
</feature>
<evidence type="ECO:0000313" key="2">
    <source>
        <dbReference type="EMBL" id="VFQ87835.1"/>
    </source>
</evidence>
<feature type="region of interest" description="Disordered" evidence="1">
    <location>
        <begin position="1"/>
        <end position="22"/>
    </location>
</feature>
<protein>
    <submittedName>
        <fullName evidence="2">Uncharacterized protein</fullName>
    </submittedName>
</protein>
<dbReference type="Proteomes" id="UP000595140">
    <property type="component" value="Unassembled WGS sequence"/>
</dbReference>